<dbReference type="InterPro" id="IPR051190">
    <property type="entry name" value="Baculoviral_IAP"/>
</dbReference>
<dbReference type="EMBL" id="LTDL01000040">
    <property type="protein sequence ID" value="OAG29763.1"/>
    <property type="molecule type" value="Genomic_DNA"/>
</dbReference>
<dbReference type="SUPFAM" id="SSF57924">
    <property type="entry name" value="Inhibitor of apoptosis (IAP) repeat"/>
    <property type="match status" value="1"/>
</dbReference>
<dbReference type="OrthoDB" id="2196114at2759"/>
<dbReference type="VEuPathDB" id="MicrosporidiaDB:NEDG_00896"/>
<evidence type="ECO:0000256" key="1">
    <source>
        <dbReference type="ARBA" id="ARBA00022723"/>
    </source>
</evidence>
<dbReference type="PANTHER" id="PTHR46771:SF5">
    <property type="entry name" value="DETERIN"/>
    <property type="match status" value="1"/>
</dbReference>
<sequence>MALEQQTTLQDRLQTFKRWKTPFLHPEDLAYAGFVKDTDSSMSDAVMCVFCRKPLEGWQENESPFVEHERHSPDCVLFNLHDARAREAMFKHGFHTFPDTAVKDLSRKGLVLYNLTPGTVDLFCYACGFICSIDRACSRSLGRKVKELHTQATPVCYITHRVRMEKKGRGAYLANSPFSQVLAKKVDIQTMPRVFVSMEEGKLCTSTPSVEEVVQLPEPDTFISQLFVYATPEEKETLSLRETLSLALERMVEETRKITDKDMGDIRIKLDMALAPSISSQ</sequence>
<dbReference type="PANTHER" id="PTHR46771">
    <property type="entry name" value="DETERIN"/>
    <property type="match status" value="1"/>
</dbReference>
<keyword evidence="2" id="KW-0862">Zinc</keyword>
<keyword evidence="1" id="KW-0479">Metal-binding</keyword>
<comment type="caution">
    <text evidence="3">The sequence shown here is derived from an EMBL/GenBank/DDBJ whole genome shotgun (WGS) entry which is preliminary data.</text>
</comment>
<dbReference type="RefSeq" id="XP_067544411.1">
    <property type="nucleotide sequence ID" value="XM_067688314.1"/>
</dbReference>
<dbReference type="SMART" id="SM00238">
    <property type="entry name" value="BIR"/>
    <property type="match status" value="1"/>
</dbReference>
<dbReference type="Gene3D" id="1.10.1170.10">
    <property type="entry name" value="Inhibitor Of Apoptosis Protein (2mihbC-IAP-1), Chain A"/>
    <property type="match status" value="1"/>
</dbReference>
<dbReference type="InterPro" id="IPR001370">
    <property type="entry name" value="BIR_rpt"/>
</dbReference>
<dbReference type="CDD" id="cd00022">
    <property type="entry name" value="BIR"/>
    <property type="match status" value="1"/>
</dbReference>
<gene>
    <name evidence="3" type="ORF">NEDG_00896</name>
</gene>
<accession>A0A177ECT0</accession>
<dbReference type="Proteomes" id="UP000185944">
    <property type="component" value="Unassembled WGS sequence"/>
</dbReference>
<name>A0A177ECT0_9MICR</name>
<dbReference type="STRING" id="1805483.A0A177ECT0"/>
<evidence type="ECO:0000313" key="4">
    <source>
        <dbReference type="Proteomes" id="UP000185944"/>
    </source>
</evidence>
<reference evidence="3 4" key="1">
    <citation type="submission" date="2016-02" db="EMBL/GenBank/DDBJ databases">
        <title>Discovery of a natural microsporidian pathogen with a broad tissue tropism in Caenorhabditis elegans.</title>
        <authorList>
            <person name="Luallen R.J."/>
            <person name="Reinke A.W."/>
            <person name="Tong L."/>
            <person name="Botts M.R."/>
            <person name="Felix M.-A."/>
            <person name="Troemel E.R."/>
        </authorList>
    </citation>
    <scope>NUCLEOTIDE SEQUENCE [LARGE SCALE GENOMIC DNA]</scope>
    <source>
        <strain evidence="3 4">JUm2807</strain>
    </source>
</reference>
<protein>
    <submittedName>
        <fullName evidence="3">Uncharacterized protein</fullName>
    </submittedName>
</protein>
<dbReference type="GO" id="GO:0046872">
    <property type="term" value="F:metal ion binding"/>
    <property type="evidence" value="ECO:0007669"/>
    <property type="project" value="UniProtKB-KW"/>
</dbReference>
<evidence type="ECO:0000313" key="3">
    <source>
        <dbReference type="EMBL" id="OAG29763.1"/>
    </source>
</evidence>
<dbReference type="AlphaFoldDB" id="A0A177ECT0"/>
<dbReference type="Pfam" id="PF00653">
    <property type="entry name" value="BIR"/>
    <property type="match status" value="1"/>
</dbReference>
<keyword evidence="4" id="KW-1185">Reference proteome</keyword>
<evidence type="ECO:0000256" key="2">
    <source>
        <dbReference type="ARBA" id="ARBA00022833"/>
    </source>
</evidence>
<organism evidence="3 4">
    <name type="scientific">Nematocida displodere</name>
    <dbReference type="NCBI Taxonomy" id="1805483"/>
    <lineage>
        <taxon>Eukaryota</taxon>
        <taxon>Fungi</taxon>
        <taxon>Fungi incertae sedis</taxon>
        <taxon>Microsporidia</taxon>
        <taxon>Nematocida</taxon>
    </lineage>
</organism>
<proteinExistence type="predicted"/>
<dbReference type="PROSITE" id="PS50143">
    <property type="entry name" value="BIR_REPEAT_2"/>
    <property type="match status" value="1"/>
</dbReference>
<dbReference type="GeneID" id="93647246"/>